<organism evidence="1 2">
    <name type="scientific">Dreissena polymorpha</name>
    <name type="common">Zebra mussel</name>
    <name type="synonym">Mytilus polymorpha</name>
    <dbReference type="NCBI Taxonomy" id="45954"/>
    <lineage>
        <taxon>Eukaryota</taxon>
        <taxon>Metazoa</taxon>
        <taxon>Spiralia</taxon>
        <taxon>Lophotrochozoa</taxon>
        <taxon>Mollusca</taxon>
        <taxon>Bivalvia</taxon>
        <taxon>Autobranchia</taxon>
        <taxon>Heteroconchia</taxon>
        <taxon>Euheterodonta</taxon>
        <taxon>Imparidentia</taxon>
        <taxon>Neoheterodontei</taxon>
        <taxon>Myida</taxon>
        <taxon>Dreissenoidea</taxon>
        <taxon>Dreissenidae</taxon>
        <taxon>Dreissena</taxon>
    </lineage>
</organism>
<evidence type="ECO:0000313" key="1">
    <source>
        <dbReference type="EMBL" id="KAH3774871.1"/>
    </source>
</evidence>
<gene>
    <name evidence="1" type="ORF">DPMN_176264</name>
</gene>
<dbReference type="EMBL" id="JAIWYP010000009">
    <property type="protein sequence ID" value="KAH3774871.1"/>
    <property type="molecule type" value="Genomic_DNA"/>
</dbReference>
<dbReference type="AlphaFoldDB" id="A0A9D4E7Z4"/>
<comment type="caution">
    <text evidence="1">The sequence shown here is derived from an EMBL/GenBank/DDBJ whole genome shotgun (WGS) entry which is preliminary data.</text>
</comment>
<sequence length="373" mass="42844">MQNPEFSLEGHEQQCKSIGLSRCPNKKKAFSKPVYSVVDGFVAGSMFITYDLPSLLVRLQIEPKTYSISEFVESVFTEIYTHAWIPLFPYNFSLTYDGSEICANGMHGHAFIRFNIELCTTFGTWCDVNLEGASPEKQDHALTRIKNALLKRKMNDLSVAKYIKEYDLGLEIIPSKSKELRDTITQIEQEMSEIRLKIDDKFDFDYDQSDENYSDEDNFDEDYSDDNLDEKQSAENVPIIDFSDFFFKNTKVLSVTNKPIVDPIVSQKIHDIQNANTFVSQTFYDIQTSTNKPKNKISPPVKKILLLTKLLTKFKMLLTSQNSTLVCQLKTITSLTNNFKICKMLSTSIKWELSTTSRPLQKYLRMDCKIVTA</sequence>
<name>A0A9D4E7Z4_DREPO</name>
<reference evidence="1" key="1">
    <citation type="journal article" date="2019" name="bioRxiv">
        <title>The Genome of the Zebra Mussel, Dreissena polymorpha: A Resource for Invasive Species Research.</title>
        <authorList>
            <person name="McCartney M.A."/>
            <person name="Auch B."/>
            <person name="Kono T."/>
            <person name="Mallez S."/>
            <person name="Zhang Y."/>
            <person name="Obille A."/>
            <person name="Becker A."/>
            <person name="Abrahante J.E."/>
            <person name="Garbe J."/>
            <person name="Badalamenti J.P."/>
            <person name="Herman A."/>
            <person name="Mangelson H."/>
            <person name="Liachko I."/>
            <person name="Sullivan S."/>
            <person name="Sone E.D."/>
            <person name="Koren S."/>
            <person name="Silverstein K.A.T."/>
            <person name="Beckman K.B."/>
            <person name="Gohl D.M."/>
        </authorList>
    </citation>
    <scope>NUCLEOTIDE SEQUENCE</scope>
    <source>
        <strain evidence="1">Duluth1</strain>
        <tissue evidence="1">Whole animal</tissue>
    </source>
</reference>
<dbReference type="Proteomes" id="UP000828390">
    <property type="component" value="Unassembled WGS sequence"/>
</dbReference>
<reference evidence="1" key="2">
    <citation type="submission" date="2020-11" db="EMBL/GenBank/DDBJ databases">
        <authorList>
            <person name="McCartney M.A."/>
            <person name="Auch B."/>
            <person name="Kono T."/>
            <person name="Mallez S."/>
            <person name="Becker A."/>
            <person name="Gohl D.M."/>
            <person name="Silverstein K.A.T."/>
            <person name="Koren S."/>
            <person name="Bechman K.B."/>
            <person name="Herman A."/>
            <person name="Abrahante J.E."/>
            <person name="Garbe J."/>
        </authorList>
    </citation>
    <scope>NUCLEOTIDE SEQUENCE</scope>
    <source>
        <strain evidence="1">Duluth1</strain>
        <tissue evidence="1">Whole animal</tissue>
    </source>
</reference>
<keyword evidence="2" id="KW-1185">Reference proteome</keyword>
<proteinExistence type="predicted"/>
<protein>
    <submittedName>
        <fullName evidence="1">Uncharacterized protein</fullName>
    </submittedName>
</protein>
<evidence type="ECO:0000313" key="2">
    <source>
        <dbReference type="Proteomes" id="UP000828390"/>
    </source>
</evidence>
<accession>A0A9D4E7Z4</accession>